<evidence type="ECO:0000313" key="1">
    <source>
        <dbReference type="EMBL" id="JAQ09992.1"/>
    </source>
</evidence>
<dbReference type="AlphaFoldDB" id="A0A146LT87"/>
<gene>
    <name evidence="1" type="ORF">g.22807</name>
</gene>
<accession>A0A146LT87</accession>
<sequence length="154" mass="17672">MQLKFIIMSSFCPGLKTSCVTGIQGQRPNSKIYVDEISGHRYHFSTKRGTIWYVKCPERGCTGRGKMMVLDENLGNFSMTELRPHNHPPRKDFPLIADLKKRIKDRVIYESTDMRTIFEEECSKSDPEIAAKLDFQSMSSSLRKARMKFALVGT</sequence>
<organism evidence="1">
    <name type="scientific">Lygus hesperus</name>
    <name type="common">Western plant bug</name>
    <dbReference type="NCBI Taxonomy" id="30085"/>
    <lineage>
        <taxon>Eukaryota</taxon>
        <taxon>Metazoa</taxon>
        <taxon>Ecdysozoa</taxon>
        <taxon>Arthropoda</taxon>
        <taxon>Hexapoda</taxon>
        <taxon>Insecta</taxon>
        <taxon>Pterygota</taxon>
        <taxon>Neoptera</taxon>
        <taxon>Paraneoptera</taxon>
        <taxon>Hemiptera</taxon>
        <taxon>Heteroptera</taxon>
        <taxon>Panheteroptera</taxon>
        <taxon>Cimicomorpha</taxon>
        <taxon>Miridae</taxon>
        <taxon>Mirini</taxon>
        <taxon>Lygus</taxon>
    </lineage>
</organism>
<reference evidence="1" key="1">
    <citation type="journal article" date="2016" name="Gigascience">
        <title>De novo construction of an expanded transcriptome assembly for the western tarnished plant bug, Lygus hesperus.</title>
        <authorList>
            <person name="Tassone E.E."/>
            <person name="Geib S.M."/>
            <person name="Hall B."/>
            <person name="Fabrick J.A."/>
            <person name="Brent C.S."/>
            <person name="Hull J.J."/>
        </authorList>
    </citation>
    <scope>NUCLEOTIDE SEQUENCE</scope>
</reference>
<name>A0A146LT87_LYGHE</name>
<proteinExistence type="predicted"/>
<protein>
    <submittedName>
        <fullName evidence="1">Uncharacterized protein</fullName>
    </submittedName>
</protein>
<dbReference type="EMBL" id="GDHC01008637">
    <property type="protein sequence ID" value="JAQ09992.1"/>
    <property type="molecule type" value="Transcribed_RNA"/>
</dbReference>